<dbReference type="EMBL" id="KZ819603">
    <property type="protein sequence ID" value="PWN35526.1"/>
    <property type="molecule type" value="Genomic_DNA"/>
</dbReference>
<dbReference type="GO" id="GO:0005885">
    <property type="term" value="C:Arp2/3 protein complex"/>
    <property type="evidence" value="ECO:0007669"/>
    <property type="project" value="InterPro"/>
</dbReference>
<evidence type="ECO:0000256" key="1">
    <source>
        <dbReference type="ARBA" id="ARBA00004245"/>
    </source>
</evidence>
<comment type="subcellular location">
    <subcellularLocation>
        <location evidence="1">Cytoplasm</location>
        <location evidence="1">Cytoskeleton</location>
    </subcellularLocation>
</comment>
<comment type="similarity">
    <text evidence="2 7">Belongs to the ARPC5 family.</text>
</comment>
<evidence type="ECO:0000256" key="7">
    <source>
        <dbReference type="RuleBase" id="RU004301"/>
    </source>
</evidence>
<dbReference type="PANTHER" id="PTHR12644">
    <property type="entry name" value="ARP2/3 COMPLEX 16 KD SUBUNIT P16-ARC"/>
    <property type="match status" value="1"/>
</dbReference>
<evidence type="ECO:0000313" key="8">
    <source>
        <dbReference type="EMBL" id="PWN35526.1"/>
    </source>
</evidence>
<dbReference type="FunFam" id="1.25.40.190:FF:000003">
    <property type="entry name" value="Actin-related protein 2/3 complex subunit 5"/>
    <property type="match status" value="1"/>
</dbReference>
<dbReference type="AlphaFoldDB" id="A0A316VD98"/>
<proteinExistence type="inferred from homology"/>
<evidence type="ECO:0000256" key="2">
    <source>
        <dbReference type="ARBA" id="ARBA00006084"/>
    </source>
</evidence>
<comment type="function">
    <text evidence="6">Functions as a component of the Arp2/3 complex which is involved in regulation of actin polymerization and together with an activating nucleation-promoting factor (NPF) mediates the formation of branched actin networks.</text>
</comment>
<dbReference type="Gene3D" id="1.25.40.190">
    <property type="entry name" value="Actin-related protein 2/3 complex subunit 5"/>
    <property type="match status" value="1"/>
</dbReference>
<evidence type="ECO:0000313" key="9">
    <source>
        <dbReference type="Proteomes" id="UP000245771"/>
    </source>
</evidence>
<sequence>MDSFRKIDVDKYDEDVLLEEELIDVDTRSPSELKQIAQQRTTEVRSLIGKGDPRGALAVILNDPPYGDANANIEAKNATLSALLEIFNVTKSSDVAQIVKSLNVEEQDILMKYLYKGLASPELGASAVLLGWHEKLTEAAGTGCIVRVLTDRRRV</sequence>
<dbReference type="Proteomes" id="UP000245771">
    <property type="component" value="Unassembled WGS sequence"/>
</dbReference>
<evidence type="ECO:0000256" key="3">
    <source>
        <dbReference type="ARBA" id="ARBA00022490"/>
    </source>
</evidence>
<dbReference type="InterPro" id="IPR006789">
    <property type="entry name" value="ARPC5"/>
</dbReference>
<gene>
    <name evidence="8" type="ORF">FA14DRAFT_172145</name>
</gene>
<dbReference type="InParanoid" id="A0A316VD98"/>
<dbReference type="STRING" id="1280837.A0A316VD98"/>
<name>A0A316VD98_9BASI</name>
<organism evidence="8 9">
    <name type="scientific">Meira miltonrushii</name>
    <dbReference type="NCBI Taxonomy" id="1280837"/>
    <lineage>
        <taxon>Eukaryota</taxon>
        <taxon>Fungi</taxon>
        <taxon>Dikarya</taxon>
        <taxon>Basidiomycota</taxon>
        <taxon>Ustilaginomycotina</taxon>
        <taxon>Exobasidiomycetes</taxon>
        <taxon>Exobasidiales</taxon>
        <taxon>Brachybasidiaceae</taxon>
        <taxon>Meira</taxon>
    </lineage>
</organism>
<accession>A0A316VD98</accession>
<dbReference type="GO" id="GO:0034314">
    <property type="term" value="P:Arp2/3 complex-mediated actin nucleation"/>
    <property type="evidence" value="ECO:0007669"/>
    <property type="project" value="InterPro"/>
</dbReference>
<dbReference type="GO" id="GO:0044396">
    <property type="term" value="P:actin cortical patch organization"/>
    <property type="evidence" value="ECO:0007669"/>
    <property type="project" value="UniProtKB-ARBA"/>
</dbReference>
<evidence type="ECO:0000256" key="4">
    <source>
        <dbReference type="ARBA" id="ARBA00023212"/>
    </source>
</evidence>
<keyword evidence="4 7" id="KW-0206">Cytoskeleton</keyword>
<keyword evidence="9" id="KW-1185">Reference proteome</keyword>
<dbReference type="Pfam" id="PF04699">
    <property type="entry name" value="P16-Arc"/>
    <property type="match status" value="1"/>
</dbReference>
<dbReference type="SUPFAM" id="SSF69103">
    <property type="entry name" value="Arp2/3 complex 16 kDa subunit ARPC5"/>
    <property type="match status" value="1"/>
</dbReference>
<evidence type="ECO:0000256" key="5">
    <source>
        <dbReference type="ARBA" id="ARBA00040214"/>
    </source>
</evidence>
<dbReference type="GO" id="GO:0030833">
    <property type="term" value="P:regulation of actin filament polymerization"/>
    <property type="evidence" value="ECO:0007669"/>
    <property type="project" value="InterPro"/>
</dbReference>
<dbReference type="InterPro" id="IPR036743">
    <property type="entry name" value="ARPC5_sf"/>
</dbReference>
<reference evidence="8 9" key="1">
    <citation type="journal article" date="2018" name="Mol. Biol. Evol.">
        <title>Broad Genomic Sampling Reveals a Smut Pathogenic Ancestry of the Fungal Clade Ustilaginomycotina.</title>
        <authorList>
            <person name="Kijpornyongpan T."/>
            <person name="Mondo S.J."/>
            <person name="Barry K."/>
            <person name="Sandor L."/>
            <person name="Lee J."/>
            <person name="Lipzen A."/>
            <person name="Pangilinan J."/>
            <person name="LaButti K."/>
            <person name="Hainaut M."/>
            <person name="Henrissat B."/>
            <person name="Grigoriev I.V."/>
            <person name="Spatafora J.W."/>
            <person name="Aime M.C."/>
        </authorList>
    </citation>
    <scope>NUCLEOTIDE SEQUENCE [LARGE SCALE GENOMIC DNA]</scope>
    <source>
        <strain evidence="8 9">MCA 3882</strain>
    </source>
</reference>
<dbReference type="RefSeq" id="XP_025355828.1">
    <property type="nucleotide sequence ID" value="XM_025500382.1"/>
</dbReference>
<dbReference type="PIRSF" id="PIRSF039096">
    <property type="entry name" value="p16-ARC"/>
    <property type="match status" value="1"/>
</dbReference>
<comment type="function">
    <text evidence="7">Functions as component of the Arp2/3 complex which is involved in regulation of actin polymerization and together with an activating nucleation-promoting factor (NPF) mediates the formation of branched actin networks. Arp2/3 complex plays a critical role in the control of cell morphogenesis via the modulation of cell polarity development.</text>
</comment>
<dbReference type="FunCoup" id="A0A316VD98">
    <property type="interactions" value="200"/>
</dbReference>
<dbReference type="GeneID" id="37022163"/>
<keyword evidence="3" id="KW-0963">Cytoplasm</keyword>
<protein>
    <recommendedName>
        <fullName evidence="5 7">Actin-related protein 2/3 complex subunit 5</fullName>
    </recommendedName>
</protein>
<dbReference type="OrthoDB" id="429520at2759"/>
<evidence type="ECO:0000256" key="6">
    <source>
        <dbReference type="ARBA" id="ARBA00060329"/>
    </source>
</evidence>